<dbReference type="AlphaFoldDB" id="A0A7G2D957"/>
<dbReference type="InterPro" id="IPR029060">
    <property type="entry name" value="PIN-like_dom_sf"/>
</dbReference>
<reference evidence="2 3" key="1">
    <citation type="submission" date="2020-09" db="EMBL/GenBank/DDBJ databases">
        <authorList>
            <person name="Courtine D."/>
        </authorList>
    </citation>
    <scope>NUCLEOTIDE SEQUENCE [LARGE SCALE GENOMIC DNA]</scope>
    <source>
        <strain evidence="2 3">IRI35c</strain>
    </source>
</reference>
<dbReference type="Gene3D" id="3.40.50.1010">
    <property type="entry name" value="5'-nuclease"/>
    <property type="match status" value="1"/>
</dbReference>
<evidence type="ECO:0000259" key="1">
    <source>
        <dbReference type="Pfam" id="PF10130"/>
    </source>
</evidence>
<name>A0A7G2D957_9EURY</name>
<gene>
    <name evidence="2" type="ORF">TIRI35C_1913</name>
</gene>
<sequence>MEVVLDFNLVFSALHSRGKVHLIFAWNYVVRKVDFLVPEFFWEEIEENWKKILRLTKLTEDELFEMLEIIKIQTVTVPKEEVNPYLDRAMEITPDPKDAPYVALALAFNVPLATGDKGLIDGLKGSEVQILTPHDLAKIVMGE</sequence>
<protein>
    <recommendedName>
        <fullName evidence="1">PIN domain-containing protein</fullName>
    </recommendedName>
</protein>
<dbReference type="GeneID" id="58919662"/>
<dbReference type="SUPFAM" id="SSF88723">
    <property type="entry name" value="PIN domain-like"/>
    <property type="match status" value="1"/>
</dbReference>
<keyword evidence="3" id="KW-1185">Reference proteome</keyword>
<dbReference type="EMBL" id="LR881183">
    <property type="protein sequence ID" value="CAD5245067.1"/>
    <property type="molecule type" value="Genomic_DNA"/>
</dbReference>
<proteinExistence type="predicted"/>
<dbReference type="RefSeq" id="WP_188202665.1">
    <property type="nucleotide sequence ID" value="NZ_LR881183.1"/>
</dbReference>
<accession>A0A7G2D957</accession>
<evidence type="ECO:0000313" key="2">
    <source>
        <dbReference type="EMBL" id="CAD5245067.1"/>
    </source>
</evidence>
<organism evidence="2 3">
    <name type="scientific">Thermococcus camini</name>
    <dbReference type="NCBI Taxonomy" id="2016373"/>
    <lineage>
        <taxon>Archaea</taxon>
        <taxon>Methanobacteriati</taxon>
        <taxon>Methanobacteriota</taxon>
        <taxon>Thermococci</taxon>
        <taxon>Thermococcales</taxon>
        <taxon>Thermococcaceae</taxon>
        <taxon>Thermococcus</taxon>
    </lineage>
</organism>
<feature type="domain" description="PIN" evidence="1">
    <location>
        <begin position="4"/>
        <end position="125"/>
    </location>
</feature>
<dbReference type="InterPro" id="IPR002716">
    <property type="entry name" value="PIN_dom"/>
</dbReference>
<evidence type="ECO:0000313" key="3">
    <source>
        <dbReference type="Proteomes" id="UP000516304"/>
    </source>
</evidence>
<dbReference type="Pfam" id="PF10130">
    <property type="entry name" value="PIN_2"/>
    <property type="match status" value="1"/>
</dbReference>
<dbReference type="Proteomes" id="UP000516304">
    <property type="component" value="Chromosome TIRI35C"/>
</dbReference>
<dbReference type="KEGG" id="tcq:TIRI35C_1913"/>